<name>A0ACB9HQZ9_9ASTR</name>
<reference evidence="2" key="1">
    <citation type="journal article" date="2022" name="Mol. Ecol. Resour.">
        <title>The genomes of chicory, endive, great burdock and yacon provide insights into Asteraceae palaeo-polyploidization history and plant inulin production.</title>
        <authorList>
            <person name="Fan W."/>
            <person name="Wang S."/>
            <person name="Wang H."/>
            <person name="Wang A."/>
            <person name="Jiang F."/>
            <person name="Liu H."/>
            <person name="Zhao H."/>
            <person name="Xu D."/>
            <person name="Zhang Y."/>
        </authorList>
    </citation>
    <scope>NUCLEOTIDE SEQUENCE [LARGE SCALE GENOMIC DNA]</scope>
    <source>
        <strain evidence="2">cv. Yunnan</strain>
    </source>
</reference>
<proteinExistence type="predicted"/>
<gene>
    <name evidence="1" type="ORF">L1987_33495</name>
</gene>
<dbReference type="EMBL" id="CM042028">
    <property type="protein sequence ID" value="KAI3798224.1"/>
    <property type="molecule type" value="Genomic_DNA"/>
</dbReference>
<accession>A0ACB9HQZ9</accession>
<comment type="caution">
    <text evidence="1">The sequence shown here is derived from an EMBL/GenBank/DDBJ whole genome shotgun (WGS) entry which is preliminary data.</text>
</comment>
<keyword evidence="2" id="KW-1185">Reference proteome</keyword>
<dbReference type="Proteomes" id="UP001056120">
    <property type="component" value="Linkage Group LG11"/>
</dbReference>
<evidence type="ECO:0000313" key="2">
    <source>
        <dbReference type="Proteomes" id="UP001056120"/>
    </source>
</evidence>
<protein>
    <submittedName>
        <fullName evidence="1">Uncharacterized protein</fullName>
    </submittedName>
</protein>
<sequence>MLDMPIGPIDLNSYDRCPLVLLKQLKLRLQTLNQVPPEDDLRDGSAYDNHRLGTLSSSWKLEEHISTEAPQKAIALL</sequence>
<evidence type="ECO:0000313" key="1">
    <source>
        <dbReference type="EMBL" id="KAI3798224.1"/>
    </source>
</evidence>
<organism evidence="1 2">
    <name type="scientific">Smallanthus sonchifolius</name>
    <dbReference type="NCBI Taxonomy" id="185202"/>
    <lineage>
        <taxon>Eukaryota</taxon>
        <taxon>Viridiplantae</taxon>
        <taxon>Streptophyta</taxon>
        <taxon>Embryophyta</taxon>
        <taxon>Tracheophyta</taxon>
        <taxon>Spermatophyta</taxon>
        <taxon>Magnoliopsida</taxon>
        <taxon>eudicotyledons</taxon>
        <taxon>Gunneridae</taxon>
        <taxon>Pentapetalae</taxon>
        <taxon>asterids</taxon>
        <taxon>campanulids</taxon>
        <taxon>Asterales</taxon>
        <taxon>Asteraceae</taxon>
        <taxon>Asteroideae</taxon>
        <taxon>Heliantheae alliance</taxon>
        <taxon>Millerieae</taxon>
        <taxon>Smallanthus</taxon>
    </lineage>
</organism>
<reference evidence="1 2" key="2">
    <citation type="journal article" date="2022" name="Mol. Ecol. Resour.">
        <title>The genomes of chicory, endive, great burdock and yacon provide insights into Asteraceae paleo-polyploidization history and plant inulin production.</title>
        <authorList>
            <person name="Fan W."/>
            <person name="Wang S."/>
            <person name="Wang H."/>
            <person name="Wang A."/>
            <person name="Jiang F."/>
            <person name="Liu H."/>
            <person name="Zhao H."/>
            <person name="Xu D."/>
            <person name="Zhang Y."/>
        </authorList>
    </citation>
    <scope>NUCLEOTIDE SEQUENCE [LARGE SCALE GENOMIC DNA]</scope>
    <source>
        <strain evidence="2">cv. Yunnan</strain>
        <tissue evidence="1">Leaves</tissue>
    </source>
</reference>